<keyword evidence="2" id="KW-0547">Nucleotide-binding</keyword>
<dbReference type="SUPFAM" id="SSF54368">
    <property type="entry name" value="Glutamine synthetase, N-terminal domain"/>
    <property type="match status" value="1"/>
</dbReference>
<organism evidence="6">
    <name type="scientific">hydrothermal vent metagenome</name>
    <dbReference type="NCBI Taxonomy" id="652676"/>
    <lineage>
        <taxon>unclassified sequences</taxon>
        <taxon>metagenomes</taxon>
        <taxon>ecological metagenomes</taxon>
    </lineage>
</organism>
<accession>A0A3B0SA25</accession>
<dbReference type="SMART" id="SM01230">
    <property type="entry name" value="Gln-synt_C"/>
    <property type="match status" value="1"/>
</dbReference>
<feature type="domain" description="GS catalytic" evidence="5">
    <location>
        <begin position="107"/>
        <end position="432"/>
    </location>
</feature>
<dbReference type="AlphaFoldDB" id="A0A3B0SA25"/>
<dbReference type="Gene3D" id="3.10.20.70">
    <property type="entry name" value="Glutamine synthetase, N-terminal domain"/>
    <property type="match status" value="1"/>
</dbReference>
<sequence length="432" mass="48553">MQKHEDYVLRTVQERSIRFIRLWFTDISGSLKSFAITPAELENAFAEGMHFDGSAIDGFTRDSESDMLAMPDARTFQILPWRPGDAGVARMFCDIVSPDGEPFRGDPRWVLRKNLQHAAELGYSFYVGPEVEYFYFRDSGPEPEVLDRGGYFDLTPLDVAQEYRRDTIMALEQLGIPVESSHHEVSPSQHELDLRHSDALSMADNLVTTRLAVKEVAMKHGIYATFMPKPLEGFDGSGMHLHLSLFESDSNAFFEEGADHHMSKVGRAFMAGLLAHAPEITAITNQWVNSYKRLVGGYDAPIYQSWSQRDQSSILRVPRAKKGKAASTRIEYRAPDPACNPYLALSVILAAGLAGVNGGYDLPDSPNGPAVGQHRIPASLAEALDAMEESTLVRDALGDHVFEWFLRNKRDEWERYAHHVSRFELEQYLPVL</sequence>
<evidence type="ECO:0000256" key="3">
    <source>
        <dbReference type="ARBA" id="ARBA00022840"/>
    </source>
</evidence>
<proteinExistence type="predicted"/>
<dbReference type="EC" id="6.3.1.2" evidence="6"/>
<dbReference type="InterPro" id="IPR008147">
    <property type="entry name" value="Gln_synt_N"/>
</dbReference>
<name>A0A3B0SA25_9ZZZZ</name>
<dbReference type="PANTHER" id="PTHR43785">
    <property type="entry name" value="GAMMA-GLUTAMYLPUTRESCINE SYNTHETASE"/>
    <property type="match status" value="1"/>
</dbReference>
<dbReference type="Gene3D" id="3.30.590.10">
    <property type="entry name" value="Glutamine synthetase/guanido kinase, catalytic domain"/>
    <property type="match status" value="1"/>
</dbReference>
<dbReference type="InterPro" id="IPR036651">
    <property type="entry name" value="Gln_synt_N_sf"/>
</dbReference>
<evidence type="ECO:0000259" key="4">
    <source>
        <dbReference type="PROSITE" id="PS51986"/>
    </source>
</evidence>
<gene>
    <name evidence="6" type="ORF">MNBD_ACTINO02-2938</name>
</gene>
<dbReference type="PROSITE" id="PS51987">
    <property type="entry name" value="GS_CATALYTIC"/>
    <property type="match status" value="1"/>
</dbReference>
<protein>
    <submittedName>
        <fullName evidence="6">Glutamine synthetase type I</fullName>
        <ecNumber evidence="6">6.3.1.2</ecNumber>
    </submittedName>
</protein>
<dbReference type="PROSITE" id="PS51986">
    <property type="entry name" value="GS_BETA_GRASP"/>
    <property type="match status" value="1"/>
</dbReference>
<evidence type="ECO:0000256" key="1">
    <source>
        <dbReference type="ARBA" id="ARBA00022598"/>
    </source>
</evidence>
<dbReference type="InterPro" id="IPR014746">
    <property type="entry name" value="Gln_synth/guanido_kin_cat_dom"/>
</dbReference>
<evidence type="ECO:0000256" key="2">
    <source>
        <dbReference type="ARBA" id="ARBA00022741"/>
    </source>
</evidence>
<dbReference type="GO" id="GO:0004356">
    <property type="term" value="F:glutamine synthetase activity"/>
    <property type="evidence" value="ECO:0007669"/>
    <property type="project" value="UniProtKB-EC"/>
</dbReference>
<dbReference type="PANTHER" id="PTHR43785:SF12">
    <property type="entry name" value="TYPE-1 GLUTAMINE SYNTHETASE 2"/>
    <property type="match status" value="1"/>
</dbReference>
<dbReference type="InterPro" id="IPR008146">
    <property type="entry name" value="Gln_synth_cat_dom"/>
</dbReference>
<dbReference type="Pfam" id="PF00120">
    <property type="entry name" value="Gln-synt_C"/>
    <property type="match status" value="1"/>
</dbReference>
<dbReference type="EMBL" id="UOEK01000195">
    <property type="protein sequence ID" value="VAW00833.1"/>
    <property type="molecule type" value="Genomic_DNA"/>
</dbReference>
<dbReference type="GO" id="GO:0006542">
    <property type="term" value="P:glutamine biosynthetic process"/>
    <property type="evidence" value="ECO:0007669"/>
    <property type="project" value="InterPro"/>
</dbReference>
<keyword evidence="3" id="KW-0067">ATP-binding</keyword>
<dbReference type="Pfam" id="PF03951">
    <property type="entry name" value="Gln-synt_N"/>
    <property type="match status" value="1"/>
</dbReference>
<dbReference type="GO" id="GO:0005524">
    <property type="term" value="F:ATP binding"/>
    <property type="evidence" value="ECO:0007669"/>
    <property type="project" value="UniProtKB-KW"/>
</dbReference>
<evidence type="ECO:0000259" key="5">
    <source>
        <dbReference type="PROSITE" id="PS51987"/>
    </source>
</evidence>
<evidence type="ECO:0000313" key="6">
    <source>
        <dbReference type="EMBL" id="VAW00833.1"/>
    </source>
</evidence>
<reference evidence="6" key="1">
    <citation type="submission" date="2018-06" db="EMBL/GenBank/DDBJ databases">
        <authorList>
            <person name="Zhirakovskaya E."/>
        </authorList>
    </citation>
    <scope>NUCLEOTIDE SEQUENCE</scope>
</reference>
<dbReference type="SUPFAM" id="SSF55931">
    <property type="entry name" value="Glutamine synthetase/guanido kinase"/>
    <property type="match status" value="1"/>
</dbReference>
<keyword evidence="1 6" id="KW-0436">Ligase</keyword>
<feature type="domain" description="GS beta-grasp" evidence="4">
    <location>
        <begin position="15"/>
        <end position="100"/>
    </location>
</feature>